<proteinExistence type="predicted"/>
<keyword evidence="2" id="KW-1185">Reference proteome</keyword>
<sequence>MYWMSLGASWLPSHNAILPSPSISVQMIPAQRTPSLDGRGAVSFESYCACYEILSANGLCKGLGGCYHSNPSGSELAGSLTTPVSALLPNSDYRSPDSGNNPICGRIYRSVWCVSISARHRPVCVSGAVAFEDASSSEDPASVNSLPRPTSALDIGNCACQDNVGEELARLSHVLAGPNSTRGRNFAFAGHPQTDRS</sequence>
<gene>
    <name evidence="1" type="ORF">OBBRIDRAFT_257940</name>
</gene>
<reference evidence="1 2" key="1">
    <citation type="submission" date="2016-07" db="EMBL/GenBank/DDBJ databases">
        <title>Draft genome of the white-rot fungus Obba rivulosa 3A-2.</title>
        <authorList>
            <consortium name="DOE Joint Genome Institute"/>
            <person name="Miettinen O."/>
            <person name="Riley R."/>
            <person name="Acob R."/>
            <person name="Barry K."/>
            <person name="Cullen D."/>
            <person name="De Vries R."/>
            <person name="Hainaut M."/>
            <person name="Hatakka A."/>
            <person name="Henrissat B."/>
            <person name="Hilden K."/>
            <person name="Kuo R."/>
            <person name="Labutti K."/>
            <person name="Lipzen A."/>
            <person name="Makela M.R."/>
            <person name="Sandor L."/>
            <person name="Spatafora J.W."/>
            <person name="Grigoriev I.V."/>
            <person name="Hibbett D.S."/>
        </authorList>
    </citation>
    <scope>NUCLEOTIDE SEQUENCE [LARGE SCALE GENOMIC DNA]</scope>
    <source>
        <strain evidence="1 2">3A-2</strain>
    </source>
</reference>
<dbReference type="Proteomes" id="UP000250043">
    <property type="component" value="Unassembled WGS sequence"/>
</dbReference>
<dbReference type="EMBL" id="KV722542">
    <property type="protein sequence ID" value="OCH86137.1"/>
    <property type="molecule type" value="Genomic_DNA"/>
</dbReference>
<organism evidence="1 2">
    <name type="scientific">Obba rivulosa</name>
    <dbReference type="NCBI Taxonomy" id="1052685"/>
    <lineage>
        <taxon>Eukaryota</taxon>
        <taxon>Fungi</taxon>
        <taxon>Dikarya</taxon>
        <taxon>Basidiomycota</taxon>
        <taxon>Agaricomycotina</taxon>
        <taxon>Agaricomycetes</taxon>
        <taxon>Polyporales</taxon>
        <taxon>Gelatoporiaceae</taxon>
        <taxon>Obba</taxon>
    </lineage>
</organism>
<evidence type="ECO:0000313" key="2">
    <source>
        <dbReference type="Proteomes" id="UP000250043"/>
    </source>
</evidence>
<dbReference type="AlphaFoldDB" id="A0A8E2ASY9"/>
<evidence type="ECO:0000313" key="1">
    <source>
        <dbReference type="EMBL" id="OCH86137.1"/>
    </source>
</evidence>
<protein>
    <submittedName>
        <fullName evidence="1">Uncharacterized protein</fullName>
    </submittedName>
</protein>
<name>A0A8E2ASY9_9APHY</name>
<accession>A0A8E2ASY9</accession>